<evidence type="ECO:0000259" key="8">
    <source>
        <dbReference type="PROSITE" id="PS50847"/>
    </source>
</evidence>
<feature type="compositionally biased region" description="Low complexity" evidence="5">
    <location>
        <begin position="28"/>
        <end position="46"/>
    </location>
</feature>
<reference evidence="9 10" key="1">
    <citation type="submission" date="2020-01" db="EMBL/GenBank/DDBJ databases">
        <title>Insect and environment-associated Actinomycetes.</title>
        <authorList>
            <person name="Currrie C."/>
            <person name="Chevrette M."/>
            <person name="Carlson C."/>
            <person name="Stubbendieck R."/>
            <person name="Wendt-Pienkowski E."/>
        </authorList>
    </citation>
    <scope>NUCLEOTIDE SEQUENCE [LARGE SCALE GENOMIC DNA]</scope>
    <source>
        <strain evidence="9 10">SID14163</strain>
    </source>
</reference>
<gene>
    <name evidence="9" type="ORF">G3I32_03445</name>
</gene>
<accession>A0A7K3PDG2</accession>
<evidence type="ECO:0000256" key="2">
    <source>
        <dbReference type="ARBA" id="ARBA00022525"/>
    </source>
</evidence>
<keyword evidence="6" id="KW-0812">Transmembrane</keyword>
<organism evidence="9 10">
    <name type="scientific">Streptomyces coelicoflavus</name>
    <dbReference type="NCBI Taxonomy" id="285562"/>
    <lineage>
        <taxon>Bacteria</taxon>
        <taxon>Bacillati</taxon>
        <taxon>Actinomycetota</taxon>
        <taxon>Actinomycetes</taxon>
        <taxon>Kitasatosporales</taxon>
        <taxon>Streptomycetaceae</taxon>
        <taxon>Streptomyces</taxon>
    </lineage>
</organism>
<name>A0A7K3PDG2_9ACTN</name>
<evidence type="ECO:0000256" key="5">
    <source>
        <dbReference type="SAM" id="MobiDB-lite"/>
    </source>
</evidence>
<keyword evidence="1" id="KW-0134">Cell wall</keyword>
<feature type="transmembrane region" description="Helical" evidence="6">
    <location>
        <begin position="336"/>
        <end position="358"/>
    </location>
</feature>
<dbReference type="EMBL" id="JAAGMA010000087">
    <property type="protein sequence ID" value="NEB07937.1"/>
    <property type="molecule type" value="Genomic_DNA"/>
</dbReference>
<keyword evidence="4" id="KW-0572">Peptidoglycan-anchor</keyword>
<feature type="domain" description="Gram-positive cocci surface proteins LPxTG" evidence="8">
    <location>
        <begin position="328"/>
        <end position="367"/>
    </location>
</feature>
<keyword evidence="6" id="KW-0472">Membrane</keyword>
<evidence type="ECO:0000256" key="6">
    <source>
        <dbReference type="SAM" id="Phobius"/>
    </source>
</evidence>
<dbReference type="InterPro" id="IPR019931">
    <property type="entry name" value="LPXTG_anchor"/>
</dbReference>
<feature type="signal peptide" evidence="7">
    <location>
        <begin position="1"/>
        <end position="29"/>
    </location>
</feature>
<evidence type="ECO:0000256" key="4">
    <source>
        <dbReference type="ARBA" id="ARBA00023088"/>
    </source>
</evidence>
<dbReference type="PROSITE" id="PS50847">
    <property type="entry name" value="GRAM_POS_ANCHORING"/>
    <property type="match status" value="1"/>
</dbReference>
<evidence type="ECO:0000313" key="10">
    <source>
        <dbReference type="Proteomes" id="UP000470446"/>
    </source>
</evidence>
<proteinExistence type="predicted"/>
<comment type="caution">
    <text evidence="9">The sequence shown here is derived from an EMBL/GenBank/DDBJ whole genome shotgun (WGS) entry which is preliminary data.</text>
</comment>
<feature type="compositionally biased region" description="Low complexity" evidence="5">
    <location>
        <begin position="113"/>
        <end position="128"/>
    </location>
</feature>
<feature type="chain" id="PRO_5039169824" evidence="7">
    <location>
        <begin position="30"/>
        <end position="367"/>
    </location>
</feature>
<keyword evidence="6" id="KW-1133">Transmembrane helix</keyword>
<protein>
    <submittedName>
        <fullName evidence="9">LPXTG cell wall anchor domain-containing protein</fullName>
    </submittedName>
</protein>
<evidence type="ECO:0000256" key="1">
    <source>
        <dbReference type="ARBA" id="ARBA00022512"/>
    </source>
</evidence>
<evidence type="ECO:0000313" key="9">
    <source>
        <dbReference type="EMBL" id="NEB07937.1"/>
    </source>
</evidence>
<dbReference type="Proteomes" id="UP000470446">
    <property type="component" value="Unassembled WGS sequence"/>
</dbReference>
<evidence type="ECO:0000256" key="7">
    <source>
        <dbReference type="SAM" id="SignalP"/>
    </source>
</evidence>
<dbReference type="AlphaFoldDB" id="A0A7K3PDG2"/>
<evidence type="ECO:0000256" key="3">
    <source>
        <dbReference type="ARBA" id="ARBA00022729"/>
    </source>
</evidence>
<feature type="compositionally biased region" description="Acidic residues" evidence="5">
    <location>
        <begin position="47"/>
        <end position="61"/>
    </location>
</feature>
<keyword evidence="3 7" id="KW-0732">Signal</keyword>
<feature type="compositionally biased region" description="Acidic residues" evidence="5">
    <location>
        <begin position="92"/>
        <end position="101"/>
    </location>
</feature>
<keyword evidence="2" id="KW-0964">Secreted</keyword>
<feature type="region of interest" description="Disordered" evidence="5">
    <location>
        <begin position="28"/>
        <end position="149"/>
    </location>
</feature>
<sequence>MKLRRALATAAVAAVVAPAALLASSSAYATGDASASPSAPTSASPDVTDETDVTDGTDENDGTASGTTTDPAPGDATGSPAGSPDATKETGEEGTAEEGTGEEGTPALDGSKPTTSAPAKPSPSTSAPEESEESEESQAPGPEPSACEDTKVDVDIEGLPGEIAAGSGWHEFSLNVANNSGSTLQNLEYLAGASADLDGEDLFESEKVGLQAWNPEDESWEDLDELGYAGGYIGYTDELAPDYEVAIPMRIDVRAGAPVGAGFTLGATIYGDADGECTGFGDVAYKFRIVAPGTDTEGTRPQEGGKAPVAPVTVEKQAADAPEVTGSLASTGADSALPVIGLVGGLAVVVGGGAVFVVRRRKAGSDA</sequence>
<dbReference type="NCBIfam" id="TIGR01167">
    <property type="entry name" value="LPXTG_anchor"/>
    <property type="match status" value="1"/>
</dbReference>
<dbReference type="RefSeq" id="WP_164243895.1">
    <property type="nucleotide sequence ID" value="NZ_JAAGMA010000087.1"/>
</dbReference>